<dbReference type="PROSITE" id="PS50969">
    <property type="entry name" value="FCP1"/>
    <property type="match status" value="1"/>
</dbReference>
<dbReference type="InterPro" id="IPR050365">
    <property type="entry name" value="TIM50"/>
</dbReference>
<keyword evidence="4" id="KW-1185">Reference proteome</keyword>
<dbReference type="CDD" id="cd07521">
    <property type="entry name" value="HAD_FCP1-like"/>
    <property type="match status" value="1"/>
</dbReference>
<comment type="caution">
    <text evidence="3">The sequence shown here is derived from an EMBL/GenBank/DDBJ whole genome shotgun (WGS) entry which is preliminary data.</text>
</comment>
<dbReference type="InterPro" id="IPR011948">
    <property type="entry name" value="Dullard_phosphatase"/>
</dbReference>
<name>A0A9C7PX00_9RHOD</name>
<organism evidence="3 4">
    <name type="scientific">Galdieria partita</name>
    <dbReference type="NCBI Taxonomy" id="83374"/>
    <lineage>
        <taxon>Eukaryota</taxon>
        <taxon>Rhodophyta</taxon>
        <taxon>Bangiophyceae</taxon>
        <taxon>Galdieriales</taxon>
        <taxon>Galdieriaceae</taxon>
        <taxon>Galdieria</taxon>
    </lineage>
</organism>
<gene>
    <name evidence="3" type="ORF">GpartN1_g3147.t1</name>
</gene>
<evidence type="ECO:0000256" key="1">
    <source>
        <dbReference type="SAM" id="MobiDB-lite"/>
    </source>
</evidence>
<accession>A0A9C7PX00</accession>
<evidence type="ECO:0000313" key="3">
    <source>
        <dbReference type="EMBL" id="GJQ11356.1"/>
    </source>
</evidence>
<dbReference type="InterPro" id="IPR023214">
    <property type="entry name" value="HAD_sf"/>
</dbReference>
<feature type="domain" description="FCP1 homology" evidence="2">
    <location>
        <begin position="285"/>
        <end position="451"/>
    </location>
</feature>
<dbReference type="InterPro" id="IPR004274">
    <property type="entry name" value="FCP1_dom"/>
</dbReference>
<dbReference type="AlphaFoldDB" id="A0A9C7PX00"/>
<feature type="compositionally biased region" description="Polar residues" evidence="1">
    <location>
        <begin position="218"/>
        <end position="229"/>
    </location>
</feature>
<dbReference type="OrthoDB" id="277011at2759"/>
<reference evidence="3" key="2">
    <citation type="submission" date="2022-01" db="EMBL/GenBank/DDBJ databases">
        <authorList>
            <person name="Hirooka S."/>
            <person name="Miyagishima S.Y."/>
        </authorList>
    </citation>
    <scope>NUCLEOTIDE SEQUENCE</scope>
    <source>
        <strain evidence="3">NBRC 102759</strain>
    </source>
</reference>
<feature type="compositionally biased region" description="Polar residues" evidence="1">
    <location>
        <begin position="197"/>
        <end position="208"/>
    </location>
</feature>
<dbReference type="SUPFAM" id="SSF56784">
    <property type="entry name" value="HAD-like"/>
    <property type="match status" value="1"/>
</dbReference>
<feature type="region of interest" description="Disordered" evidence="1">
    <location>
        <begin position="1"/>
        <end position="32"/>
    </location>
</feature>
<proteinExistence type="predicted"/>
<dbReference type="Proteomes" id="UP001061958">
    <property type="component" value="Unassembled WGS sequence"/>
</dbReference>
<dbReference type="GO" id="GO:0016791">
    <property type="term" value="F:phosphatase activity"/>
    <property type="evidence" value="ECO:0007669"/>
    <property type="project" value="InterPro"/>
</dbReference>
<feature type="compositionally biased region" description="Basic and acidic residues" evidence="1">
    <location>
        <begin position="99"/>
        <end position="108"/>
    </location>
</feature>
<feature type="compositionally biased region" description="Low complexity" evidence="1">
    <location>
        <begin position="109"/>
        <end position="119"/>
    </location>
</feature>
<sequence>MEQDESSGVVGSGTLTNSNEQSFDSRESVERLLLDLPGPDEGFLLATLEASTKSLRRPSGLQSLDFSRLKTDEDEELEEEIVSHQLLDNKCSDETVENTEGKKEEASRTSDVSSYTESSSQRRRRRRSRSFLNSPRAGSSSVNLARDLELLHVTQEESESQPANNSPRNFMNSILKLFCLVSCTSPELYNCNDVGEKSTTTNRMSSHPSIRRDGELSKLSSKQGVQNNTKDAQAIKISIKKHLVASSVDREDDNSGRLEKGLTRLASLPLLKRRSSTLLPVQSERMKGRKTLVLDLDETLVHSSFDDSKHESDFTLNLDISNISMTLFVKKRPWCDEFLQKVSQIFEIIIFTASLPAYADPVIDMLCDSANIEPLPPSHRLFRDSCEYDTVQSGYVKKLSSLGRDLAKTIIVDNSPAAYVYNIDNAIPIESFVDDMSDNELLNILPWLLSLNAAEDVREKIRQRKEFLKQPKSGVKNNEQMQKL</sequence>
<protein>
    <recommendedName>
        <fullName evidence="2">FCP1 homology domain-containing protein</fullName>
    </recommendedName>
</protein>
<dbReference type="SMART" id="SM00577">
    <property type="entry name" value="CPDc"/>
    <property type="match status" value="1"/>
</dbReference>
<dbReference type="NCBIfam" id="TIGR02251">
    <property type="entry name" value="HIF-SF_euk"/>
    <property type="match status" value="1"/>
</dbReference>
<feature type="region of interest" description="Disordered" evidence="1">
    <location>
        <begin position="192"/>
        <end position="229"/>
    </location>
</feature>
<feature type="compositionally biased region" description="Basic and acidic residues" evidence="1">
    <location>
        <begin position="23"/>
        <end position="32"/>
    </location>
</feature>
<feature type="compositionally biased region" description="Polar residues" evidence="1">
    <location>
        <begin position="13"/>
        <end position="22"/>
    </location>
</feature>
<dbReference type="FunFam" id="3.40.50.1000:FF:000093">
    <property type="entry name" value="NLI interacting factor-like phosphatase family protein"/>
    <property type="match status" value="1"/>
</dbReference>
<feature type="region of interest" description="Disordered" evidence="1">
    <location>
        <begin position="84"/>
        <end position="140"/>
    </location>
</feature>
<dbReference type="Gene3D" id="3.40.50.1000">
    <property type="entry name" value="HAD superfamily/HAD-like"/>
    <property type="match status" value="1"/>
</dbReference>
<dbReference type="InterPro" id="IPR036412">
    <property type="entry name" value="HAD-like_sf"/>
</dbReference>
<reference evidence="3" key="1">
    <citation type="journal article" date="2022" name="Proc. Natl. Acad. Sci. U.S.A.">
        <title>Life cycle and functional genomics of the unicellular red alga Galdieria for elucidating algal and plant evolution and industrial use.</title>
        <authorList>
            <person name="Hirooka S."/>
            <person name="Itabashi T."/>
            <person name="Ichinose T.M."/>
            <person name="Onuma R."/>
            <person name="Fujiwara T."/>
            <person name="Yamashita S."/>
            <person name="Jong L.W."/>
            <person name="Tomita R."/>
            <person name="Iwane A.H."/>
            <person name="Miyagishima S.Y."/>
        </authorList>
    </citation>
    <scope>NUCLEOTIDE SEQUENCE</scope>
    <source>
        <strain evidence="3">NBRC 102759</strain>
    </source>
</reference>
<dbReference type="Pfam" id="PF03031">
    <property type="entry name" value="NIF"/>
    <property type="match status" value="1"/>
</dbReference>
<evidence type="ECO:0000259" key="2">
    <source>
        <dbReference type="PROSITE" id="PS50969"/>
    </source>
</evidence>
<dbReference type="EMBL" id="BQMJ01000023">
    <property type="protein sequence ID" value="GJQ11356.1"/>
    <property type="molecule type" value="Genomic_DNA"/>
</dbReference>
<dbReference type="PANTHER" id="PTHR12210">
    <property type="entry name" value="DULLARD PROTEIN PHOSPHATASE"/>
    <property type="match status" value="1"/>
</dbReference>
<evidence type="ECO:0000313" key="4">
    <source>
        <dbReference type="Proteomes" id="UP001061958"/>
    </source>
</evidence>